<feature type="compositionally biased region" description="Basic residues" evidence="1">
    <location>
        <begin position="221"/>
        <end position="230"/>
    </location>
</feature>
<feature type="region of interest" description="Disordered" evidence="1">
    <location>
        <begin position="215"/>
        <end position="236"/>
    </location>
</feature>
<name>A0A915E0N7_9BILA</name>
<keyword evidence="2" id="KW-1185">Reference proteome</keyword>
<proteinExistence type="predicted"/>
<protein>
    <submittedName>
        <fullName evidence="3">Uncharacterized protein</fullName>
    </submittedName>
</protein>
<evidence type="ECO:0000313" key="3">
    <source>
        <dbReference type="WBParaSite" id="jg24656"/>
    </source>
</evidence>
<dbReference type="Proteomes" id="UP000887574">
    <property type="component" value="Unplaced"/>
</dbReference>
<feature type="region of interest" description="Disordered" evidence="1">
    <location>
        <begin position="379"/>
        <end position="411"/>
    </location>
</feature>
<feature type="compositionally biased region" description="Polar residues" evidence="1">
    <location>
        <begin position="401"/>
        <end position="411"/>
    </location>
</feature>
<organism evidence="2 3">
    <name type="scientific">Ditylenchus dipsaci</name>
    <dbReference type="NCBI Taxonomy" id="166011"/>
    <lineage>
        <taxon>Eukaryota</taxon>
        <taxon>Metazoa</taxon>
        <taxon>Ecdysozoa</taxon>
        <taxon>Nematoda</taxon>
        <taxon>Chromadorea</taxon>
        <taxon>Rhabditida</taxon>
        <taxon>Tylenchina</taxon>
        <taxon>Tylenchomorpha</taxon>
        <taxon>Sphaerularioidea</taxon>
        <taxon>Anguinidae</taxon>
        <taxon>Anguininae</taxon>
        <taxon>Ditylenchus</taxon>
    </lineage>
</organism>
<evidence type="ECO:0000256" key="1">
    <source>
        <dbReference type="SAM" id="MobiDB-lite"/>
    </source>
</evidence>
<evidence type="ECO:0000313" key="2">
    <source>
        <dbReference type="Proteomes" id="UP000887574"/>
    </source>
</evidence>
<accession>A0A915E0N7</accession>
<dbReference type="WBParaSite" id="jg24656">
    <property type="protein sequence ID" value="jg24656"/>
    <property type="gene ID" value="jg24656"/>
</dbReference>
<dbReference type="AlphaFoldDB" id="A0A915E0N7"/>
<sequence>MTPEMCSLQQLVIAKLNDLPPAEKKARLEVKVAEAIEEQNYLFRSANVINRKKRLRVTRRAILPEIEEFTVNLNGNFVNAVNAVVDFVSDREDPLATQHATASYAEIISQNTAVAISEEDLINELYVHSIEQDICAISVEDCNLLPASTMTAIPIENEENEISLQGREINHVMNSLLSIYEMSDNELEISREQYIIDENTTLTLKDVRSSMSRKLTDSAKAKRKKKKNRKIEKAEDLPNHIKHSMIEGLYRIGWDAPKIIKETGLGKSTVYDNLKRFEKRGTCTPANDEATKLRATAWAKKYGSSSAAKKFKVIKHWLLSVQTERVGAEKLLADNIKHQLNSSLVFEPLPVTLSRVASLKGSNNNLEVIGSITNLQVEAPDTSRPSSNISKRRKSVRVVPNEQTNHTNVDQPDTIAVALNGTVNKLKTLLDATKTTTLNETKDKVLKYIRELIQFPMVS</sequence>
<reference evidence="3" key="1">
    <citation type="submission" date="2022-11" db="UniProtKB">
        <authorList>
            <consortium name="WormBaseParasite"/>
        </authorList>
    </citation>
    <scope>IDENTIFICATION</scope>
</reference>